<organism evidence="8 9">
    <name type="scientific">Cadophora malorum</name>
    <dbReference type="NCBI Taxonomy" id="108018"/>
    <lineage>
        <taxon>Eukaryota</taxon>
        <taxon>Fungi</taxon>
        <taxon>Dikarya</taxon>
        <taxon>Ascomycota</taxon>
        <taxon>Pezizomycotina</taxon>
        <taxon>Leotiomycetes</taxon>
        <taxon>Helotiales</taxon>
        <taxon>Ploettnerulaceae</taxon>
        <taxon>Cadophora</taxon>
    </lineage>
</organism>
<feature type="signal peptide" evidence="7">
    <location>
        <begin position="1"/>
        <end position="20"/>
    </location>
</feature>
<protein>
    <recommendedName>
        <fullName evidence="10">Mid2 domain-containing protein</fullName>
    </recommendedName>
</protein>
<dbReference type="GO" id="GO:0071944">
    <property type="term" value="C:cell periphery"/>
    <property type="evidence" value="ECO:0007669"/>
    <property type="project" value="UniProtKB-ARBA"/>
</dbReference>
<evidence type="ECO:0000313" key="9">
    <source>
        <dbReference type="Proteomes" id="UP000664132"/>
    </source>
</evidence>
<keyword evidence="4 6" id="KW-0472">Membrane</keyword>
<evidence type="ECO:0000256" key="6">
    <source>
        <dbReference type="SAM" id="Phobius"/>
    </source>
</evidence>
<feature type="transmembrane region" description="Helical" evidence="6">
    <location>
        <begin position="199"/>
        <end position="221"/>
    </location>
</feature>
<evidence type="ECO:0000256" key="5">
    <source>
        <dbReference type="SAM" id="MobiDB-lite"/>
    </source>
</evidence>
<dbReference type="InterPro" id="IPR051694">
    <property type="entry name" value="Immunoregulatory_rcpt-like"/>
</dbReference>
<dbReference type="AlphaFoldDB" id="A0A8H7TAN4"/>
<keyword evidence="3 6" id="KW-1133">Transmembrane helix</keyword>
<comment type="subcellular location">
    <subcellularLocation>
        <location evidence="1">Membrane</location>
        <topology evidence="1">Single-pass membrane protein</topology>
    </subcellularLocation>
</comment>
<evidence type="ECO:0000256" key="3">
    <source>
        <dbReference type="ARBA" id="ARBA00022989"/>
    </source>
</evidence>
<evidence type="ECO:0000256" key="4">
    <source>
        <dbReference type="ARBA" id="ARBA00023136"/>
    </source>
</evidence>
<dbReference type="Proteomes" id="UP000664132">
    <property type="component" value="Unassembled WGS sequence"/>
</dbReference>
<evidence type="ECO:0000256" key="7">
    <source>
        <dbReference type="SAM" id="SignalP"/>
    </source>
</evidence>
<keyword evidence="9" id="KW-1185">Reference proteome</keyword>
<evidence type="ECO:0000313" key="8">
    <source>
        <dbReference type="EMBL" id="KAG4415637.1"/>
    </source>
</evidence>
<dbReference type="GO" id="GO:0016020">
    <property type="term" value="C:membrane"/>
    <property type="evidence" value="ECO:0007669"/>
    <property type="project" value="UniProtKB-SubCell"/>
</dbReference>
<proteinExistence type="predicted"/>
<keyword evidence="7" id="KW-0732">Signal</keyword>
<comment type="caution">
    <text evidence="8">The sequence shown here is derived from an EMBL/GenBank/DDBJ whole genome shotgun (WGS) entry which is preliminary data.</text>
</comment>
<accession>A0A8H7TAN4</accession>
<feature type="chain" id="PRO_5034626717" description="Mid2 domain-containing protein" evidence="7">
    <location>
        <begin position="21"/>
        <end position="284"/>
    </location>
</feature>
<feature type="region of interest" description="Disordered" evidence="5">
    <location>
        <begin position="145"/>
        <end position="186"/>
    </location>
</feature>
<gene>
    <name evidence="8" type="ORF">IFR04_011251</name>
</gene>
<dbReference type="EMBL" id="JAFJYH010000215">
    <property type="protein sequence ID" value="KAG4415637.1"/>
    <property type="molecule type" value="Genomic_DNA"/>
</dbReference>
<evidence type="ECO:0000256" key="1">
    <source>
        <dbReference type="ARBA" id="ARBA00004167"/>
    </source>
</evidence>
<evidence type="ECO:0000256" key="2">
    <source>
        <dbReference type="ARBA" id="ARBA00022692"/>
    </source>
</evidence>
<evidence type="ECO:0008006" key="10">
    <source>
        <dbReference type="Google" id="ProtNLM"/>
    </source>
</evidence>
<keyword evidence="2 6" id="KW-0812">Transmembrane</keyword>
<dbReference type="PANTHER" id="PTHR15549">
    <property type="entry name" value="PAIRED IMMUNOGLOBULIN-LIKE TYPE 2 RECEPTOR"/>
    <property type="match status" value="1"/>
</dbReference>
<name>A0A8H7TAN4_9HELO</name>
<dbReference type="OrthoDB" id="5215637at2759"/>
<reference evidence="8" key="1">
    <citation type="submission" date="2021-02" db="EMBL/GenBank/DDBJ databases">
        <title>Genome sequence Cadophora malorum strain M34.</title>
        <authorList>
            <person name="Stefanovic E."/>
            <person name="Vu D."/>
            <person name="Scully C."/>
            <person name="Dijksterhuis J."/>
            <person name="Roader J."/>
            <person name="Houbraken J."/>
        </authorList>
    </citation>
    <scope>NUCLEOTIDE SEQUENCE</scope>
    <source>
        <strain evidence="8">M34</strain>
    </source>
</reference>
<sequence length="284" mass="29160">MLSIVALLLLVALQICRIEAACYNPDGSEIKDPAYQPCNQFAGAVSQCCGTNHTGVVAPDTCQANGLCQNNGDSVFWRQGCTDKTWKSPFCLNLCADPENGGDASDNVPVGQCSDGSWCCGGVNATCCNEKQGVVIAATIGFSSTSSSTSTSSLASSTPPSSTISTTASTTPNPASSTPSPSKSIVSVTSNGLGSGAKIGIGVGIAGVVIAIVAIAAFFILRRRRTKAPATPSIPQYGGHENNGVAYHEVADSKNYSPSHPVEVSTYRNPVEAPTNVYRAELGS</sequence>